<comment type="caution">
    <text evidence="1">The sequence shown here is derived from an EMBL/GenBank/DDBJ whole genome shotgun (WGS) entry which is preliminary data.</text>
</comment>
<reference evidence="1" key="1">
    <citation type="submission" date="2020-04" db="EMBL/GenBank/DDBJ databases">
        <authorList>
            <person name="Zhang T."/>
        </authorList>
    </citation>
    <scope>NUCLEOTIDE SEQUENCE</scope>
    <source>
        <strain evidence="1">HKST-UBA15</strain>
    </source>
</reference>
<protein>
    <submittedName>
        <fullName evidence="1">Uncharacterized protein</fullName>
    </submittedName>
</protein>
<dbReference type="AlphaFoldDB" id="A0A955I704"/>
<reference evidence="1" key="2">
    <citation type="journal article" date="2021" name="Microbiome">
        <title>Successional dynamics and alternative stable states in a saline activated sludge microbial community over 9 years.</title>
        <authorList>
            <person name="Wang Y."/>
            <person name="Ye J."/>
            <person name="Ju F."/>
            <person name="Liu L."/>
            <person name="Boyd J.A."/>
            <person name="Deng Y."/>
            <person name="Parks D.H."/>
            <person name="Jiang X."/>
            <person name="Yin X."/>
            <person name="Woodcroft B.J."/>
            <person name="Tyson G.W."/>
            <person name="Hugenholtz P."/>
            <person name="Polz M.F."/>
            <person name="Zhang T."/>
        </authorList>
    </citation>
    <scope>NUCLEOTIDE SEQUENCE</scope>
    <source>
        <strain evidence="1">HKST-UBA15</strain>
    </source>
</reference>
<evidence type="ECO:0000313" key="2">
    <source>
        <dbReference type="Proteomes" id="UP000745577"/>
    </source>
</evidence>
<sequence>MEYLQKVDNPEHETAEQRRLRLQLLTATGAVVENRLPLGIGGSGLYLKNGQEQVMQV</sequence>
<organism evidence="1 2">
    <name type="scientific">Candidatus Dojkabacteria bacterium</name>
    <dbReference type="NCBI Taxonomy" id="2099670"/>
    <lineage>
        <taxon>Bacteria</taxon>
        <taxon>Candidatus Dojkabacteria</taxon>
    </lineage>
</organism>
<evidence type="ECO:0000313" key="1">
    <source>
        <dbReference type="EMBL" id="MCA9379732.1"/>
    </source>
</evidence>
<accession>A0A955I704</accession>
<dbReference type="Proteomes" id="UP000745577">
    <property type="component" value="Unassembled WGS sequence"/>
</dbReference>
<name>A0A955I704_9BACT</name>
<dbReference type="EMBL" id="JAGQLL010000009">
    <property type="protein sequence ID" value="MCA9379732.1"/>
    <property type="molecule type" value="Genomic_DNA"/>
</dbReference>
<gene>
    <name evidence="1" type="ORF">KC675_00985</name>
</gene>
<proteinExistence type="predicted"/>